<dbReference type="AlphaFoldDB" id="A0A7W8G0P3"/>
<dbReference type="EMBL" id="JACHHP010000002">
    <property type="protein sequence ID" value="MBB5207998.1"/>
    <property type="molecule type" value="Genomic_DNA"/>
</dbReference>
<organism evidence="1 2">
    <name type="scientific">Chiayiivirga flava</name>
    <dbReference type="NCBI Taxonomy" id="659595"/>
    <lineage>
        <taxon>Bacteria</taxon>
        <taxon>Pseudomonadati</taxon>
        <taxon>Pseudomonadota</taxon>
        <taxon>Gammaproteobacteria</taxon>
        <taxon>Lysobacterales</taxon>
        <taxon>Lysobacteraceae</taxon>
        <taxon>Chiayiivirga</taxon>
    </lineage>
</organism>
<comment type="caution">
    <text evidence="1">The sequence shown here is derived from an EMBL/GenBank/DDBJ whole genome shotgun (WGS) entry which is preliminary data.</text>
</comment>
<gene>
    <name evidence="1" type="ORF">HNQ52_001527</name>
</gene>
<reference evidence="1 2" key="1">
    <citation type="submission" date="2020-08" db="EMBL/GenBank/DDBJ databases">
        <title>Genomic Encyclopedia of Type Strains, Phase IV (KMG-IV): sequencing the most valuable type-strain genomes for metagenomic binning, comparative biology and taxonomic classification.</title>
        <authorList>
            <person name="Goeker M."/>
        </authorList>
    </citation>
    <scope>NUCLEOTIDE SEQUENCE [LARGE SCALE GENOMIC DNA]</scope>
    <source>
        <strain evidence="1 2">DSM 24163</strain>
    </source>
</reference>
<proteinExistence type="predicted"/>
<evidence type="ECO:0000313" key="1">
    <source>
        <dbReference type="EMBL" id="MBB5207998.1"/>
    </source>
</evidence>
<name>A0A7W8G0P3_9GAMM</name>
<sequence>MRSNLAIDRPLAPDELAVVRWLLAHGTGDNSAFLEQLQLARVTGRCGCGCASIDFSINGKRPADPAVRILSDYQWSTEQGHLCGAFVFEQDGLLGGLELWSIDGQSTPDTMPPIERLVPFGSPSQV</sequence>
<accession>A0A7W8G0P3</accession>
<protein>
    <submittedName>
        <fullName evidence="1">Uncharacterized protein</fullName>
    </submittedName>
</protein>
<evidence type="ECO:0000313" key="2">
    <source>
        <dbReference type="Proteomes" id="UP000521199"/>
    </source>
</evidence>
<dbReference type="RefSeq" id="WP_183960506.1">
    <property type="nucleotide sequence ID" value="NZ_JACHHP010000002.1"/>
</dbReference>
<keyword evidence="2" id="KW-1185">Reference proteome</keyword>
<dbReference type="Proteomes" id="UP000521199">
    <property type="component" value="Unassembled WGS sequence"/>
</dbReference>